<evidence type="ECO:0000313" key="3">
    <source>
        <dbReference type="EMBL" id="GAA4404982.1"/>
    </source>
</evidence>
<dbReference type="InterPro" id="IPR052376">
    <property type="entry name" value="Oxidative_Scav/Glycosyltrans"/>
</dbReference>
<dbReference type="Proteomes" id="UP001500936">
    <property type="component" value="Unassembled WGS sequence"/>
</dbReference>
<dbReference type="Pfam" id="PF02591">
    <property type="entry name" value="Zn_ribbon_9"/>
    <property type="match status" value="1"/>
</dbReference>
<keyword evidence="4" id="KW-1185">Reference proteome</keyword>
<dbReference type="RefSeq" id="WP_345267125.1">
    <property type="nucleotide sequence ID" value="NZ_BAABHB010000003.1"/>
</dbReference>
<comment type="caution">
    <text evidence="3">The sequence shown here is derived from an EMBL/GenBank/DDBJ whole genome shotgun (WGS) entry which is preliminary data.</text>
</comment>
<sequence>MELTIAQKLEALLKLQSIDSQLDEIIKLRGDLPEEVRDLEDEIAGFETRIGKFNAEIQALEEEIERNRNVKKDAEKLINKYKDQQMNVRNNREYDAISKEIELQSLEIELADKRINEATFRIRTKEEEIKGTQNTLKERQEDLKAKKGELDQLTSESQEDEKKLMQNREEQAEQIEERLLKSYNKIRNNAINGLAVVTVKRGACGGCFNVVPPQRQADIRDKKKIIVCEHCGRIFADAEGAPEPATTGRR</sequence>
<feature type="region of interest" description="Disordered" evidence="1">
    <location>
        <begin position="132"/>
        <end position="170"/>
    </location>
</feature>
<accession>A0ABP8KEX7</accession>
<feature type="domain" description="C4-type zinc ribbon" evidence="2">
    <location>
        <begin position="203"/>
        <end position="234"/>
    </location>
</feature>
<organism evidence="3 4">
    <name type="scientific">Nibrella viscosa</name>
    <dbReference type="NCBI Taxonomy" id="1084524"/>
    <lineage>
        <taxon>Bacteria</taxon>
        <taxon>Pseudomonadati</taxon>
        <taxon>Bacteroidota</taxon>
        <taxon>Cytophagia</taxon>
        <taxon>Cytophagales</taxon>
        <taxon>Spirosomataceae</taxon>
        <taxon>Nibrella</taxon>
    </lineage>
</organism>
<dbReference type="PANTHER" id="PTHR39082">
    <property type="entry name" value="PHOSPHOLIPASE C-BETA-2-RELATED"/>
    <property type="match status" value="1"/>
</dbReference>
<feature type="compositionally biased region" description="Basic and acidic residues" evidence="1">
    <location>
        <begin position="132"/>
        <end position="150"/>
    </location>
</feature>
<dbReference type="PANTHER" id="PTHR39082:SF1">
    <property type="entry name" value="SCAVENGER RECEPTOR CLASS A MEMBER 3"/>
    <property type="match status" value="1"/>
</dbReference>
<reference evidence="4" key="1">
    <citation type="journal article" date="2019" name="Int. J. Syst. Evol. Microbiol.">
        <title>The Global Catalogue of Microorganisms (GCM) 10K type strain sequencing project: providing services to taxonomists for standard genome sequencing and annotation.</title>
        <authorList>
            <consortium name="The Broad Institute Genomics Platform"/>
            <consortium name="The Broad Institute Genome Sequencing Center for Infectious Disease"/>
            <person name="Wu L."/>
            <person name="Ma J."/>
        </authorList>
    </citation>
    <scope>NUCLEOTIDE SEQUENCE [LARGE SCALE GENOMIC DNA]</scope>
    <source>
        <strain evidence="4">JCM 17925</strain>
    </source>
</reference>
<dbReference type="InterPro" id="IPR003743">
    <property type="entry name" value="Zf-RING_7"/>
</dbReference>
<dbReference type="Gene3D" id="1.10.287.1490">
    <property type="match status" value="1"/>
</dbReference>
<gene>
    <name evidence="3" type="ORF">GCM10023187_22940</name>
</gene>
<feature type="compositionally biased region" description="Basic and acidic residues" evidence="1">
    <location>
        <begin position="160"/>
        <end position="170"/>
    </location>
</feature>
<proteinExistence type="predicted"/>
<name>A0ABP8KEX7_9BACT</name>
<evidence type="ECO:0000256" key="1">
    <source>
        <dbReference type="SAM" id="MobiDB-lite"/>
    </source>
</evidence>
<protein>
    <submittedName>
        <fullName evidence="3">C4-type zinc ribbon domain-containing protein</fullName>
    </submittedName>
</protein>
<evidence type="ECO:0000259" key="2">
    <source>
        <dbReference type="Pfam" id="PF02591"/>
    </source>
</evidence>
<evidence type="ECO:0000313" key="4">
    <source>
        <dbReference type="Proteomes" id="UP001500936"/>
    </source>
</evidence>
<dbReference type="EMBL" id="BAABHB010000003">
    <property type="protein sequence ID" value="GAA4404982.1"/>
    <property type="molecule type" value="Genomic_DNA"/>
</dbReference>